<evidence type="ECO:0000313" key="1">
    <source>
        <dbReference type="EMBL" id="KAF7564972.1"/>
    </source>
</evidence>
<accession>A0A5M9KW79</accession>
<dbReference type="RefSeq" id="XP_065959071.1">
    <property type="nucleotide sequence ID" value="XM_066104507.1"/>
</dbReference>
<organism evidence="1 2">
    <name type="scientific">Pyrenophora tritici-repentis</name>
    <dbReference type="NCBI Taxonomy" id="45151"/>
    <lineage>
        <taxon>Eukaryota</taxon>
        <taxon>Fungi</taxon>
        <taxon>Dikarya</taxon>
        <taxon>Ascomycota</taxon>
        <taxon>Pezizomycotina</taxon>
        <taxon>Dothideomycetes</taxon>
        <taxon>Pleosporomycetidae</taxon>
        <taxon>Pleosporales</taxon>
        <taxon>Pleosporineae</taxon>
        <taxon>Pleosporaceae</taxon>
        <taxon>Pyrenophora</taxon>
    </lineage>
</organism>
<dbReference type="Proteomes" id="UP000245464">
    <property type="component" value="Chromosome 10"/>
</dbReference>
<protein>
    <submittedName>
        <fullName evidence="1">Uncharacterized protein</fullName>
    </submittedName>
</protein>
<dbReference type="KEGG" id="ptrr:90954752"/>
<reference evidence="1" key="1">
    <citation type="journal article" date="2018" name="BMC Genomics">
        <title>Comparative genomics of the wheat fungal pathogen Pyrenophora tritici-repentis reveals chromosomal variations and genome plasticity.</title>
        <authorList>
            <person name="Moolhuijzen P."/>
            <person name="See P.T."/>
            <person name="Hane J.K."/>
            <person name="Shi G."/>
            <person name="Liu Z."/>
            <person name="Oliver R.P."/>
            <person name="Moffat C.S."/>
        </authorList>
    </citation>
    <scope>NUCLEOTIDE SEQUENCE [LARGE SCALE GENOMIC DNA]</scope>
    <source>
        <strain evidence="1">M4</strain>
    </source>
</reference>
<gene>
    <name evidence="1" type="ORF">PtrM4_044060</name>
</gene>
<dbReference type="GeneID" id="90954752"/>
<proteinExistence type="predicted"/>
<evidence type="ECO:0000313" key="2">
    <source>
        <dbReference type="Proteomes" id="UP000245464"/>
    </source>
</evidence>
<sequence length="145" mass="15259">MKFGIIAIALTTAIVAGSAIPSSHSITGFPTCNDLDGEPKKLCTYLCNTACDAISDGDKEKICMLACAAAASSHRPIDAGVGAKLSSRSRPHKGHRGCDDIPIYEKRKICKLLLALDLACAKNCESKGGKAAKDCRKDCGKPYKS</sequence>
<comment type="caution">
    <text evidence="1">The sequence shown here is derived from an EMBL/GenBank/DDBJ whole genome shotgun (WGS) entry which is preliminary data.</text>
</comment>
<dbReference type="AlphaFoldDB" id="A0A5M9KW79"/>
<name>A0A5M9KW79_9PLEO</name>
<dbReference type="EMBL" id="NQIK02000010">
    <property type="protein sequence ID" value="KAF7564972.1"/>
    <property type="molecule type" value="Genomic_DNA"/>
</dbReference>